<feature type="domain" description="NADP-dependent oxidoreductase" evidence="2">
    <location>
        <begin position="15"/>
        <end position="330"/>
    </location>
</feature>
<dbReference type="InterPro" id="IPR020471">
    <property type="entry name" value="AKR"/>
</dbReference>
<dbReference type="SUPFAM" id="SSF51430">
    <property type="entry name" value="NAD(P)-linked oxidoreductase"/>
    <property type="match status" value="1"/>
</dbReference>
<dbReference type="InterPro" id="IPR023210">
    <property type="entry name" value="NADP_OxRdtase_dom"/>
</dbReference>
<dbReference type="PANTHER" id="PTHR43364">
    <property type="entry name" value="NADH-SPECIFIC METHYLGLYOXAL REDUCTASE-RELATED"/>
    <property type="match status" value="1"/>
</dbReference>
<comment type="caution">
    <text evidence="3">The sequence shown here is derived from an EMBL/GenBank/DDBJ whole genome shotgun (WGS) entry which is preliminary data.</text>
</comment>
<evidence type="ECO:0000256" key="1">
    <source>
        <dbReference type="ARBA" id="ARBA00023002"/>
    </source>
</evidence>
<evidence type="ECO:0000313" key="3">
    <source>
        <dbReference type="EMBL" id="MFD2692734.1"/>
    </source>
</evidence>
<dbReference type="PRINTS" id="PR00069">
    <property type="entry name" value="ALDKETRDTASE"/>
</dbReference>
<keyword evidence="4" id="KW-1185">Reference proteome</keyword>
<dbReference type="Pfam" id="PF00248">
    <property type="entry name" value="Aldo_ket_red"/>
    <property type="match status" value="1"/>
</dbReference>
<name>A0ABW5S046_9BACL</name>
<evidence type="ECO:0000313" key="4">
    <source>
        <dbReference type="Proteomes" id="UP001597399"/>
    </source>
</evidence>
<sequence>MKKRSLGKSGIMVSRIGIGTAAWGFKLMGYGKSYQKEDLWDAYKTGLDNGVNFFDTADSYAGGDSERILGEFQKKDGREIMIASKHNPRNDKRPEDIMNALSGSLERLQVSSIDLYQLHFPPKDDQFERYAAVLAGAYAQGLVKAVGVSNFNLERTARFHDCLLKYDLPLSSNQVYYHLLERRVEDSGLIDYCEKENIAVIPLSPMAQGVLTGKYALQAKKLSVTQKVYFWIQQLDLFHDEKEKKPLLRKIFTRPEAVKIKKYLPLFELMDRIAARHQTSIAQIALSWLLFSSDQMIPIPGVKNKKQAQSNLMMLSVDLTQKEFNELSQMEEVLANE</sequence>
<dbReference type="Gene3D" id="3.20.20.100">
    <property type="entry name" value="NADP-dependent oxidoreductase domain"/>
    <property type="match status" value="1"/>
</dbReference>
<dbReference type="InterPro" id="IPR018170">
    <property type="entry name" value="Aldo/ket_reductase_CS"/>
</dbReference>
<organism evidence="3 4">
    <name type="scientific">Sporolactobacillus shoreicorticis</name>
    <dbReference type="NCBI Taxonomy" id="1923877"/>
    <lineage>
        <taxon>Bacteria</taxon>
        <taxon>Bacillati</taxon>
        <taxon>Bacillota</taxon>
        <taxon>Bacilli</taxon>
        <taxon>Bacillales</taxon>
        <taxon>Sporolactobacillaceae</taxon>
        <taxon>Sporolactobacillus</taxon>
    </lineage>
</organism>
<evidence type="ECO:0000259" key="2">
    <source>
        <dbReference type="Pfam" id="PF00248"/>
    </source>
</evidence>
<dbReference type="PROSITE" id="PS00062">
    <property type="entry name" value="ALDOKETO_REDUCTASE_2"/>
    <property type="match status" value="1"/>
</dbReference>
<dbReference type="InterPro" id="IPR036812">
    <property type="entry name" value="NAD(P)_OxRdtase_dom_sf"/>
</dbReference>
<gene>
    <name evidence="3" type="ORF">ACFSUE_03695</name>
</gene>
<dbReference type="PANTHER" id="PTHR43364:SF4">
    <property type="entry name" value="NAD(P)-LINKED OXIDOREDUCTASE SUPERFAMILY PROTEIN"/>
    <property type="match status" value="1"/>
</dbReference>
<reference evidence="4" key="1">
    <citation type="journal article" date="2019" name="Int. J. Syst. Evol. Microbiol.">
        <title>The Global Catalogue of Microorganisms (GCM) 10K type strain sequencing project: providing services to taxonomists for standard genome sequencing and annotation.</title>
        <authorList>
            <consortium name="The Broad Institute Genomics Platform"/>
            <consortium name="The Broad Institute Genome Sequencing Center for Infectious Disease"/>
            <person name="Wu L."/>
            <person name="Ma J."/>
        </authorList>
    </citation>
    <scope>NUCLEOTIDE SEQUENCE [LARGE SCALE GENOMIC DNA]</scope>
    <source>
        <strain evidence="4">TISTR 2466</strain>
    </source>
</reference>
<dbReference type="InterPro" id="IPR050523">
    <property type="entry name" value="AKR_Detox_Biosynth"/>
</dbReference>
<keyword evidence="1" id="KW-0560">Oxidoreductase</keyword>
<dbReference type="Proteomes" id="UP001597399">
    <property type="component" value="Unassembled WGS sequence"/>
</dbReference>
<accession>A0ABW5S046</accession>
<dbReference type="RefSeq" id="WP_253065270.1">
    <property type="nucleotide sequence ID" value="NZ_JAMXWM010000041.1"/>
</dbReference>
<protein>
    <submittedName>
        <fullName evidence="3">Aldo/keto reductase</fullName>
    </submittedName>
</protein>
<dbReference type="EMBL" id="JBHUMQ010000008">
    <property type="protein sequence ID" value="MFD2692734.1"/>
    <property type="molecule type" value="Genomic_DNA"/>
</dbReference>
<proteinExistence type="predicted"/>